<accession>A0AAP0GEU7</accession>
<dbReference type="AlphaFoldDB" id="A0AAP0GEU7"/>
<evidence type="ECO:0000313" key="2">
    <source>
        <dbReference type="EMBL" id="KAK8954864.1"/>
    </source>
</evidence>
<organism evidence="2 3">
    <name type="scientific">Platanthera zijinensis</name>
    <dbReference type="NCBI Taxonomy" id="2320716"/>
    <lineage>
        <taxon>Eukaryota</taxon>
        <taxon>Viridiplantae</taxon>
        <taxon>Streptophyta</taxon>
        <taxon>Embryophyta</taxon>
        <taxon>Tracheophyta</taxon>
        <taxon>Spermatophyta</taxon>
        <taxon>Magnoliopsida</taxon>
        <taxon>Liliopsida</taxon>
        <taxon>Asparagales</taxon>
        <taxon>Orchidaceae</taxon>
        <taxon>Orchidoideae</taxon>
        <taxon>Orchideae</taxon>
        <taxon>Orchidinae</taxon>
        <taxon>Platanthera</taxon>
    </lineage>
</organism>
<dbReference type="EMBL" id="JBBWWQ010000002">
    <property type="protein sequence ID" value="KAK8954864.1"/>
    <property type="molecule type" value="Genomic_DNA"/>
</dbReference>
<name>A0AAP0GEU7_9ASPA</name>
<protein>
    <submittedName>
        <fullName evidence="2">Uncharacterized protein</fullName>
    </submittedName>
</protein>
<evidence type="ECO:0000313" key="3">
    <source>
        <dbReference type="Proteomes" id="UP001418222"/>
    </source>
</evidence>
<comment type="caution">
    <text evidence="2">The sequence shown here is derived from an EMBL/GenBank/DDBJ whole genome shotgun (WGS) entry which is preliminary data.</text>
</comment>
<gene>
    <name evidence="2" type="ORF">KSP39_PZI002831</name>
</gene>
<reference evidence="2 3" key="1">
    <citation type="journal article" date="2022" name="Nat. Plants">
        <title>Genomes of leafy and leafless Platanthera orchids illuminate the evolution of mycoheterotrophy.</title>
        <authorList>
            <person name="Li M.H."/>
            <person name="Liu K.W."/>
            <person name="Li Z."/>
            <person name="Lu H.C."/>
            <person name="Ye Q.L."/>
            <person name="Zhang D."/>
            <person name="Wang J.Y."/>
            <person name="Li Y.F."/>
            <person name="Zhong Z.M."/>
            <person name="Liu X."/>
            <person name="Yu X."/>
            <person name="Liu D.K."/>
            <person name="Tu X.D."/>
            <person name="Liu B."/>
            <person name="Hao Y."/>
            <person name="Liao X.Y."/>
            <person name="Jiang Y.T."/>
            <person name="Sun W.H."/>
            <person name="Chen J."/>
            <person name="Chen Y.Q."/>
            <person name="Ai Y."/>
            <person name="Zhai J.W."/>
            <person name="Wu S.S."/>
            <person name="Zhou Z."/>
            <person name="Hsiao Y.Y."/>
            <person name="Wu W.L."/>
            <person name="Chen Y.Y."/>
            <person name="Lin Y.F."/>
            <person name="Hsu J.L."/>
            <person name="Li C.Y."/>
            <person name="Wang Z.W."/>
            <person name="Zhao X."/>
            <person name="Zhong W.Y."/>
            <person name="Ma X.K."/>
            <person name="Ma L."/>
            <person name="Huang J."/>
            <person name="Chen G.Z."/>
            <person name="Huang M.Z."/>
            <person name="Huang L."/>
            <person name="Peng D.H."/>
            <person name="Luo Y.B."/>
            <person name="Zou S.Q."/>
            <person name="Chen S.P."/>
            <person name="Lan S."/>
            <person name="Tsai W.C."/>
            <person name="Van de Peer Y."/>
            <person name="Liu Z.J."/>
        </authorList>
    </citation>
    <scope>NUCLEOTIDE SEQUENCE [LARGE SCALE GENOMIC DNA]</scope>
    <source>
        <strain evidence="2">Lor287</strain>
    </source>
</reference>
<evidence type="ECO:0000256" key="1">
    <source>
        <dbReference type="SAM" id="MobiDB-lite"/>
    </source>
</evidence>
<feature type="compositionally biased region" description="Polar residues" evidence="1">
    <location>
        <begin position="48"/>
        <end position="58"/>
    </location>
</feature>
<feature type="region of interest" description="Disordered" evidence="1">
    <location>
        <begin position="46"/>
        <end position="68"/>
    </location>
</feature>
<sequence>MVYLNAPTPPLVDPSILRRLDGHDDVIASLQALMLQMNAKLDDIMVSRPSTPKTSTMASPPLLGAPPDSYQDIVPPSASFSPVPRCFEVPSFNDTDPLGWIVRMKQVFDIQQISEPTKSAQLL</sequence>
<dbReference type="Proteomes" id="UP001418222">
    <property type="component" value="Unassembled WGS sequence"/>
</dbReference>
<proteinExistence type="predicted"/>
<keyword evidence="3" id="KW-1185">Reference proteome</keyword>